<dbReference type="InterPro" id="IPR035903">
    <property type="entry name" value="HesB-like_dom_sf"/>
</dbReference>
<dbReference type="Gene3D" id="2.60.300.12">
    <property type="entry name" value="HesB-like domain"/>
    <property type="match status" value="1"/>
</dbReference>
<name>A0ABW4TTX8_9ACTN</name>
<dbReference type="RefSeq" id="WP_343921786.1">
    <property type="nucleotide sequence ID" value="NZ_BAAAJT010000003.1"/>
</dbReference>
<accession>A0ABW4TTX8</accession>
<reference evidence="3" key="1">
    <citation type="journal article" date="2019" name="Int. J. Syst. Evol. Microbiol.">
        <title>The Global Catalogue of Microorganisms (GCM) 10K type strain sequencing project: providing services to taxonomists for standard genome sequencing and annotation.</title>
        <authorList>
            <consortium name="The Broad Institute Genomics Platform"/>
            <consortium name="The Broad Institute Genome Sequencing Center for Infectious Disease"/>
            <person name="Wu L."/>
            <person name="Ma J."/>
        </authorList>
    </citation>
    <scope>NUCLEOTIDE SEQUENCE [LARGE SCALE GENOMIC DNA]</scope>
    <source>
        <strain evidence="3">CGMCC 1.12477</strain>
    </source>
</reference>
<evidence type="ECO:0000256" key="1">
    <source>
        <dbReference type="SAM" id="MobiDB-lite"/>
    </source>
</evidence>
<gene>
    <name evidence="2" type="ORF">ACFSDE_17840</name>
</gene>
<comment type="caution">
    <text evidence="2">The sequence shown here is derived from an EMBL/GenBank/DDBJ whole genome shotgun (WGS) entry which is preliminary data.</text>
</comment>
<feature type="region of interest" description="Disordered" evidence="1">
    <location>
        <begin position="27"/>
        <end position="50"/>
    </location>
</feature>
<sequence length="92" mass="9477">MLILTDNATAVVKGFADQIPEAEGLRITSGTSDEPSLAVTPANSAEPGDSVVEQDGATVFLDESATTLLDDKVLDARVDAEGNVEFGLGQQA</sequence>
<organism evidence="2 3">
    <name type="scientific">Nocardioides aestuarii</name>
    <dbReference type="NCBI Taxonomy" id="252231"/>
    <lineage>
        <taxon>Bacteria</taxon>
        <taxon>Bacillati</taxon>
        <taxon>Actinomycetota</taxon>
        <taxon>Actinomycetes</taxon>
        <taxon>Propionibacteriales</taxon>
        <taxon>Nocardioidaceae</taxon>
        <taxon>Nocardioides</taxon>
    </lineage>
</organism>
<evidence type="ECO:0000313" key="2">
    <source>
        <dbReference type="EMBL" id="MFD1948668.1"/>
    </source>
</evidence>
<dbReference type="EMBL" id="JBHUGD010000004">
    <property type="protein sequence ID" value="MFD1948668.1"/>
    <property type="molecule type" value="Genomic_DNA"/>
</dbReference>
<keyword evidence="3" id="KW-1185">Reference proteome</keyword>
<dbReference type="Proteomes" id="UP001597351">
    <property type="component" value="Unassembled WGS sequence"/>
</dbReference>
<proteinExistence type="predicted"/>
<evidence type="ECO:0000313" key="3">
    <source>
        <dbReference type="Proteomes" id="UP001597351"/>
    </source>
</evidence>
<protein>
    <submittedName>
        <fullName evidence="2">Fe-S cluster assembly protein HesB</fullName>
    </submittedName>
</protein>
<dbReference type="SUPFAM" id="SSF89360">
    <property type="entry name" value="HesB-like domain"/>
    <property type="match status" value="1"/>
</dbReference>